<feature type="signal peptide" evidence="1">
    <location>
        <begin position="1"/>
        <end position="18"/>
    </location>
</feature>
<dbReference type="AlphaFoldDB" id="A0A1H6CIB8"/>
<gene>
    <name evidence="2" type="ORF">SAMN05421877_1163</name>
</gene>
<reference evidence="3" key="1">
    <citation type="submission" date="2016-10" db="EMBL/GenBank/DDBJ databases">
        <authorList>
            <person name="Varghese N."/>
            <person name="Submissions S."/>
        </authorList>
    </citation>
    <scope>NUCLEOTIDE SEQUENCE [LARGE SCALE GENOMIC DNA]</scope>
    <source>
        <strain evidence="3">DSM 22361</strain>
    </source>
</reference>
<keyword evidence="1" id="KW-0732">Signal</keyword>
<dbReference type="EMBL" id="FNUT01000016">
    <property type="protein sequence ID" value="SEG72699.1"/>
    <property type="molecule type" value="Genomic_DNA"/>
</dbReference>
<keyword evidence="3" id="KW-1185">Reference proteome</keyword>
<evidence type="ECO:0000313" key="2">
    <source>
        <dbReference type="EMBL" id="SEG72699.1"/>
    </source>
</evidence>
<evidence type="ECO:0000313" key="3">
    <source>
        <dbReference type="Proteomes" id="UP000236731"/>
    </source>
</evidence>
<evidence type="ECO:0008006" key="4">
    <source>
        <dbReference type="Google" id="ProtNLM"/>
    </source>
</evidence>
<accession>A0A1H6CIB8</accession>
<protein>
    <recommendedName>
        <fullName evidence="4">DUF5017 domain-containing protein</fullName>
    </recommendedName>
</protein>
<evidence type="ECO:0000256" key="1">
    <source>
        <dbReference type="SAM" id="SignalP"/>
    </source>
</evidence>
<dbReference type="RefSeq" id="WP_234993280.1">
    <property type="nucleotide sequence ID" value="NZ_FNUT01000016.1"/>
</dbReference>
<dbReference type="PROSITE" id="PS51257">
    <property type="entry name" value="PROKAR_LIPOPROTEIN"/>
    <property type="match status" value="1"/>
</dbReference>
<feature type="chain" id="PRO_5009294882" description="DUF5017 domain-containing protein" evidence="1">
    <location>
        <begin position="19"/>
        <end position="320"/>
    </location>
</feature>
<dbReference type="Proteomes" id="UP000236731">
    <property type="component" value="Unassembled WGS sequence"/>
</dbReference>
<proteinExistence type="predicted"/>
<sequence length="320" mass="36153">MKYALKFLIFTLAGLTIASCKKTSENVFTMYDDVQVQFHNNSPLSAIDYKLVNDGDSVYIDYTITSSEEEMYSVVVERLGVASTTGFERISTPVDNVDERHSFSRTVKLKMQRDGKNTFRVYAVNAKGIYMGDGNKKVTIEVAPSHTVLSNRRIFAPDTVRKDVPSFFSLMEGETFTYDQGKANAAKIDFGIRRRPDPRTGQANQWIYDYYSISANPNPYDPYDISTWEKRQTKFSKPVINQTNNFLYSWVSGSVIEEQAKSKNLDVVSTSFNTWQEGLAPGNVVFFQTPEGKYGVFLVTAVTADLQGNPFVNVSVKYQN</sequence>
<organism evidence="2 3">
    <name type="scientific">Sphingobacterium lactis</name>
    <dbReference type="NCBI Taxonomy" id="797291"/>
    <lineage>
        <taxon>Bacteria</taxon>
        <taxon>Pseudomonadati</taxon>
        <taxon>Bacteroidota</taxon>
        <taxon>Sphingobacteriia</taxon>
        <taxon>Sphingobacteriales</taxon>
        <taxon>Sphingobacteriaceae</taxon>
        <taxon>Sphingobacterium</taxon>
    </lineage>
</organism>
<name>A0A1H6CIB8_9SPHI</name>